<evidence type="ECO:0008006" key="4">
    <source>
        <dbReference type="Google" id="ProtNLM"/>
    </source>
</evidence>
<gene>
    <name evidence="2" type="ORF">SAMN06265370_10177</name>
</gene>
<keyword evidence="1" id="KW-0732">Signal</keyword>
<feature type="chain" id="PRO_5012127531" description="GH25 family protein" evidence="1">
    <location>
        <begin position="26"/>
        <end position="274"/>
    </location>
</feature>
<evidence type="ECO:0000256" key="1">
    <source>
        <dbReference type="SAM" id="SignalP"/>
    </source>
</evidence>
<dbReference type="Proteomes" id="UP000198417">
    <property type="component" value="Unassembled WGS sequence"/>
</dbReference>
<dbReference type="InterPro" id="IPR019613">
    <property type="entry name" value="DUF4198"/>
</dbReference>
<dbReference type="Pfam" id="PF10670">
    <property type="entry name" value="DUF4198"/>
    <property type="match status" value="1"/>
</dbReference>
<dbReference type="OrthoDB" id="581894at2"/>
<proteinExistence type="predicted"/>
<feature type="signal peptide" evidence="1">
    <location>
        <begin position="1"/>
        <end position="25"/>
    </location>
</feature>
<protein>
    <recommendedName>
        <fullName evidence="4">GH25 family protein</fullName>
    </recommendedName>
</protein>
<name>A0A238UTU5_9RHOB</name>
<dbReference type="AlphaFoldDB" id="A0A238UTU5"/>
<evidence type="ECO:0000313" key="2">
    <source>
        <dbReference type="EMBL" id="SNR25127.1"/>
    </source>
</evidence>
<organism evidence="2 3">
    <name type="scientific">Puniceibacterium sediminis</name>
    <dbReference type="NCBI Taxonomy" id="1608407"/>
    <lineage>
        <taxon>Bacteria</taxon>
        <taxon>Pseudomonadati</taxon>
        <taxon>Pseudomonadota</taxon>
        <taxon>Alphaproteobacteria</taxon>
        <taxon>Rhodobacterales</taxon>
        <taxon>Paracoccaceae</taxon>
        <taxon>Puniceibacterium</taxon>
    </lineage>
</organism>
<evidence type="ECO:0000313" key="3">
    <source>
        <dbReference type="Proteomes" id="UP000198417"/>
    </source>
</evidence>
<sequence length="274" mass="30270">MSFLKILTSKFTFAATLLAALPATAHEFWISPVEYQVSAGTTLLADIRVGQGFEGSAFPYVPGNFTRFDLVRGDDVIPVEGRAGDRPALNMAAEGEGLAVVVHVTRDYSLTYPKWETFVGFTEHKDITWAQERHLERGLTKQSVKELYTRFAKSLIGIGDAKGADREVGLRTEIVAETNPYTDNLLDGFAVRVLYEGKPRADVQVELFDKAPGEAKGVSTYHRTNDQGQVILPVEAGHEYLVDSVVFNELDPTTHDGYAWESLWASLTFKAPVP</sequence>
<reference evidence="2 3" key="1">
    <citation type="submission" date="2017-06" db="EMBL/GenBank/DDBJ databases">
        <authorList>
            <person name="Kim H.J."/>
            <person name="Triplett B.A."/>
        </authorList>
    </citation>
    <scope>NUCLEOTIDE SEQUENCE [LARGE SCALE GENOMIC DNA]</scope>
    <source>
        <strain evidence="2 3">DSM 29052</strain>
    </source>
</reference>
<accession>A0A238UTU5</accession>
<keyword evidence="3" id="KW-1185">Reference proteome</keyword>
<dbReference type="EMBL" id="FZNN01000001">
    <property type="protein sequence ID" value="SNR25127.1"/>
    <property type="molecule type" value="Genomic_DNA"/>
</dbReference>
<dbReference type="RefSeq" id="WP_089268539.1">
    <property type="nucleotide sequence ID" value="NZ_FZNN01000001.1"/>
</dbReference>